<protein>
    <submittedName>
        <fullName evidence="1">Uncharacterized protein</fullName>
    </submittedName>
</protein>
<dbReference type="Proteomes" id="UP000654947">
    <property type="component" value="Unassembled WGS sequence"/>
</dbReference>
<gene>
    <name evidence="1" type="ORF">GCM10007147_03410</name>
</gene>
<dbReference type="AlphaFoldDB" id="A0A918X6Y1"/>
<accession>A0A918X6Y1</accession>
<organism evidence="1 2">
    <name type="scientific">Nocardiopsis kunsanensis</name>
    <dbReference type="NCBI Taxonomy" id="141693"/>
    <lineage>
        <taxon>Bacteria</taxon>
        <taxon>Bacillati</taxon>
        <taxon>Actinomycetota</taxon>
        <taxon>Actinomycetes</taxon>
        <taxon>Streptosporangiales</taxon>
        <taxon>Nocardiopsidaceae</taxon>
        <taxon>Nocardiopsis</taxon>
    </lineage>
</organism>
<sequence length="58" mass="6339">MRPEYAELRGRGGPSRVTMPYGGEGWLAVDHADVRKALTDRALSRSAALGRDVPGRCR</sequence>
<proteinExistence type="predicted"/>
<reference evidence="1 2" key="1">
    <citation type="journal article" date="2014" name="Int. J. Syst. Evol. Microbiol.">
        <title>Complete genome sequence of Corynebacterium casei LMG S-19264T (=DSM 44701T), isolated from a smear-ripened cheese.</title>
        <authorList>
            <consortium name="US DOE Joint Genome Institute (JGI-PGF)"/>
            <person name="Walter F."/>
            <person name="Albersmeier A."/>
            <person name="Kalinowski J."/>
            <person name="Ruckert C."/>
        </authorList>
    </citation>
    <scope>NUCLEOTIDE SEQUENCE [LARGE SCALE GENOMIC DNA]</scope>
    <source>
        <strain evidence="1 2">KCTC 19473</strain>
    </source>
</reference>
<dbReference type="Gene3D" id="1.10.630.10">
    <property type="entry name" value="Cytochrome P450"/>
    <property type="match status" value="1"/>
</dbReference>
<dbReference type="GO" id="GO:0020037">
    <property type="term" value="F:heme binding"/>
    <property type="evidence" value="ECO:0007669"/>
    <property type="project" value="InterPro"/>
</dbReference>
<dbReference type="GO" id="GO:0005506">
    <property type="term" value="F:iron ion binding"/>
    <property type="evidence" value="ECO:0007669"/>
    <property type="project" value="InterPro"/>
</dbReference>
<dbReference type="EMBL" id="BMXL01000001">
    <property type="protein sequence ID" value="GHD15724.1"/>
    <property type="molecule type" value="Genomic_DNA"/>
</dbReference>
<dbReference type="GO" id="GO:0004497">
    <property type="term" value="F:monooxygenase activity"/>
    <property type="evidence" value="ECO:0007669"/>
    <property type="project" value="InterPro"/>
</dbReference>
<comment type="caution">
    <text evidence="1">The sequence shown here is derived from an EMBL/GenBank/DDBJ whole genome shotgun (WGS) entry which is preliminary data.</text>
</comment>
<dbReference type="InterPro" id="IPR036396">
    <property type="entry name" value="Cyt_P450_sf"/>
</dbReference>
<evidence type="ECO:0000313" key="1">
    <source>
        <dbReference type="EMBL" id="GHD15724.1"/>
    </source>
</evidence>
<name>A0A918X6Y1_9ACTN</name>
<keyword evidence="2" id="KW-1185">Reference proteome</keyword>
<dbReference type="GO" id="GO:0016705">
    <property type="term" value="F:oxidoreductase activity, acting on paired donors, with incorporation or reduction of molecular oxygen"/>
    <property type="evidence" value="ECO:0007669"/>
    <property type="project" value="InterPro"/>
</dbReference>
<evidence type="ECO:0000313" key="2">
    <source>
        <dbReference type="Proteomes" id="UP000654947"/>
    </source>
</evidence>
<dbReference type="RefSeq" id="WP_017578088.1">
    <property type="nucleotide sequence ID" value="NZ_BMXL01000001.1"/>
</dbReference>